<dbReference type="EMBL" id="JAUEPP010000007">
    <property type="protein sequence ID" value="KAK3339298.1"/>
    <property type="molecule type" value="Genomic_DNA"/>
</dbReference>
<name>A0AAE0J9U5_9PEZI</name>
<gene>
    <name evidence="2" type="ORF">B0H65DRAFT_552032</name>
</gene>
<accession>A0AAE0J9U5</accession>
<reference evidence="2" key="2">
    <citation type="submission" date="2023-06" db="EMBL/GenBank/DDBJ databases">
        <authorList>
            <consortium name="Lawrence Berkeley National Laboratory"/>
            <person name="Haridas S."/>
            <person name="Hensen N."/>
            <person name="Bonometti L."/>
            <person name="Westerberg I."/>
            <person name="Brannstrom I.O."/>
            <person name="Guillou S."/>
            <person name="Cros-Aarteil S."/>
            <person name="Calhoun S."/>
            <person name="Kuo A."/>
            <person name="Mondo S."/>
            <person name="Pangilinan J."/>
            <person name="Riley R."/>
            <person name="Labutti K."/>
            <person name="Andreopoulos B."/>
            <person name="Lipzen A."/>
            <person name="Chen C."/>
            <person name="Yanf M."/>
            <person name="Daum C."/>
            <person name="Ng V."/>
            <person name="Clum A."/>
            <person name="Steindorff A."/>
            <person name="Ohm R."/>
            <person name="Martin F."/>
            <person name="Silar P."/>
            <person name="Natvig D."/>
            <person name="Lalanne C."/>
            <person name="Gautier V."/>
            <person name="Ament-Velasquez S.L."/>
            <person name="Kruys A."/>
            <person name="Hutchinson M.I."/>
            <person name="Powell A.J."/>
            <person name="Barry K."/>
            <person name="Miller A.N."/>
            <person name="Grigoriev I.V."/>
            <person name="Debuchy R."/>
            <person name="Gladieux P."/>
            <person name="Thoren M.H."/>
            <person name="Johannesson H."/>
        </authorList>
    </citation>
    <scope>NUCLEOTIDE SEQUENCE</scope>
    <source>
        <strain evidence="2">CBS 560.94</strain>
    </source>
</reference>
<dbReference type="Proteomes" id="UP001278500">
    <property type="component" value="Unassembled WGS sequence"/>
</dbReference>
<organism evidence="2 3">
    <name type="scientific">Neurospora tetraspora</name>
    <dbReference type="NCBI Taxonomy" id="94610"/>
    <lineage>
        <taxon>Eukaryota</taxon>
        <taxon>Fungi</taxon>
        <taxon>Dikarya</taxon>
        <taxon>Ascomycota</taxon>
        <taxon>Pezizomycotina</taxon>
        <taxon>Sordariomycetes</taxon>
        <taxon>Sordariomycetidae</taxon>
        <taxon>Sordariales</taxon>
        <taxon>Sordariaceae</taxon>
        <taxon>Neurospora</taxon>
    </lineage>
</organism>
<feature type="compositionally biased region" description="Polar residues" evidence="1">
    <location>
        <begin position="1"/>
        <end position="14"/>
    </location>
</feature>
<sequence length="146" mass="16066">MATADITGSSSRNYRTSHRYVRSIEDEVVPKPLQIIKRSVSSSTTSRSYQPPSARRNNSAGSFNSDASMDSIPESPRGNTPLAVPKIRENKALEYTSASMVNLLEGYEQYEPVNTVNAFRPNRSLIPHSAPPEPTLAQVSRTNALE</sequence>
<comment type="caution">
    <text evidence="2">The sequence shown here is derived from an EMBL/GenBank/DDBJ whole genome shotgun (WGS) entry which is preliminary data.</text>
</comment>
<dbReference type="GeneID" id="87867017"/>
<feature type="compositionally biased region" description="Polar residues" evidence="1">
    <location>
        <begin position="137"/>
        <end position="146"/>
    </location>
</feature>
<evidence type="ECO:0000313" key="3">
    <source>
        <dbReference type="Proteomes" id="UP001278500"/>
    </source>
</evidence>
<reference evidence="2" key="1">
    <citation type="journal article" date="2023" name="Mol. Phylogenet. Evol.">
        <title>Genome-scale phylogeny and comparative genomics of the fungal order Sordariales.</title>
        <authorList>
            <person name="Hensen N."/>
            <person name="Bonometti L."/>
            <person name="Westerberg I."/>
            <person name="Brannstrom I.O."/>
            <person name="Guillou S."/>
            <person name="Cros-Aarteil S."/>
            <person name="Calhoun S."/>
            <person name="Haridas S."/>
            <person name="Kuo A."/>
            <person name="Mondo S."/>
            <person name="Pangilinan J."/>
            <person name="Riley R."/>
            <person name="LaButti K."/>
            <person name="Andreopoulos B."/>
            <person name="Lipzen A."/>
            <person name="Chen C."/>
            <person name="Yan M."/>
            <person name="Daum C."/>
            <person name="Ng V."/>
            <person name="Clum A."/>
            <person name="Steindorff A."/>
            <person name="Ohm R.A."/>
            <person name="Martin F."/>
            <person name="Silar P."/>
            <person name="Natvig D.O."/>
            <person name="Lalanne C."/>
            <person name="Gautier V."/>
            <person name="Ament-Velasquez S.L."/>
            <person name="Kruys A."/>
            <person name="Hutchinson M.I."/>
            <person name="Powell A.J."/>
            <person name="Barry K."/>
            <person name="Miller A.N."/>
            <person name="Grigoriev I.V."/>
            <person name="Debuchy R."/>
            <person name="Gladieux P."/>
            <person name="Hiltunen Thoren M."/>
            <person name="Johannesson H."/>
        </authorList>
    </citation>
    <scope>NUCLEOTIDE SEQUENCE</scope>
    <source>
        <strain evidence="2">CBS 560.94</strain>
    </source>
</reference>
<protein>
    <submittedName>
        <fullName evidence="2">Uncharacterized protein</fullName>
    </submittedName>
</protein>
<feature type="region of interest" description="Disordered" evidence="1">
    <location>
        <begin position="125"/>
        <end position="146"/>
    </location>
</feature>
<dbReference type="RefSeq" id="XP_062678658.1">
    <property type="nucleotide sequence ID" value="XM_062829863.1"/>
</dbReference>
<proteinExistence type="predicted"/>
<evidence type="ECO:0000256" key="1">
    <source>
        <dbReference type="SAM" id="MobiDB-lite"/>
    </source>
</evidence>
<evidence type="ECO:0000313" key="2">
    <source>
        <dbReference type="EMBL" id="KAK3339298.1"/>
    </source>
</evidence>
<keyword evidence="3" id="KW-1185">Reference proteome</keyword>
<dbReference type="AlphaFoldDB" id="A0AAE0J9U5"/>
<feature type="compositionally biased region" description="Polar residues" evidence="1">
    <location>
        <begin position="49"/>
        <end position="68"/>
    </location>
</feature>
<feature type="region of interest" description="Disordered" evidence="1">
    <location>
        <begin position="1"/>
        <end position="84"/>
    </location>
</feature>
<feature type="compositionally biased region" description="Low complexity" evidence="1">
    <location>
        <begin position="38"/>
        <end position="48"/>
    </location>
</feature>